<reference evidence="1" key="1">
    <citation type="submission" date="2025-08" db="UniProtKB">
        <authorList>
            <consortium name="Ensembl"/>
        </authorList>
    </citation>
    <scope>IDENTIFICATION</scope>
</reference>
<protein>
    <recommendedName>
        <fullName evidence="3">LRAT domain-containing protein</fullName>
    </recommendedName>
</protein>
<name>A0A3Q3Q720_MONAL</name>
<dbReference type="Proteomes" id="UP000261600">
    <property type="component" value="Unplaced"/>
</dbReference>
<evidence type="ECO:0000313" key="1">
    <source>
        <dbReference type="Ensembl" id="ENSMALP00000005900.1"/>
    </source>
</evidence>
<dbReference type="Ensembl" id="ENSMALT00000006032.1">
    <property type="protein sequence ID" value="ENSMALP00000005900.1"/>
    <property type="gene ID" value="ENSMALG00000004238.1"/>
</dbReference>
<accession>A0A3Q3Q720</accession>
<dbReference type="AlphaFoldDB" id="A0A3Q3Q720"/>
<evidence type="ECO:0008006" key="3">
    <source>
        <dbReference type="Google" id="ProtNLM"/>
    </source>
</evidence>
<reference evidence="1" key="2">
    <citation type="submission" date="2025-09" db="UniProtKB">
        <authorList>
            <consortium name="Ensembl"/>
        </authorList>
    </citation>
    <scope>IDENTIFICATION</scope>
</reference>
<keyword evidence="2" id="KW-1185">Reference proteome</keyword>
<evidence type="ECO:0000313" key="2">
    <source>
        <dbReference type="Proteomes" id="UP000261600"/>
    </source>
</evidence>
<proteinExistence type="predicted"/>
<sequence length="137" mass="14482">MSNPSFSSSSASAAGKPSYDLSGPQLKGLFNQPVHQAERVARQSQASGSFGIDHSGVRVTVANGTRWLIHKGSGYGVSSQTVVVNADHMGPGWKPISPPKDFGGSKIVADFVHVGGTDYNLLFNNCHHASKAMMNQK</sequence>
<organism evidence="1 2">
    <name type="scientific">Monopterus albus</name>
    <name type="common">Swamp eel</name>
    <dbReference type="NCBI Taxonomy" id="43700"/>
    <lineage>
        <taxon>Eukaryota</taxon>
        <taxon>Metazoa</taxon>
        <taxon>Chordata</taxon>
        <taxon>Craniata</taxon>
        <taxon>Vertebrata</taxon>
        <taxon>Euteleostomi</taxon>
        <taxon>Actinopterygii</taxon>
        <taxon>Neopterygii</taxon>
        <taxon>Teleostei</taxon>
        <taxon>Neoteleostei</taxon>
        <taxon>Acanthomorphata</taxon>
        <taxon>Anabantaria</taxon>
        <taxon>Synbranchiformes</taxon>
        <taxon>Synbranchidae</taxon>
        <taxon>Monopterus</taxon>
    </lineage>
</organism>